<name>A0ABV2AGR8_9EUKA</name>
<dbReference type="Pfam" id="PF22528">
    <property type="entry name" value="PRMT_C"/>
    <property type="match status" value="1"/>
</dbReference>
<dbReference type="PROSITE" id="PS51678">
    <property type="entry name" value="SAM_MT_PRMT"/>
    <property type="match status" value="1"/>
</dbReference>
<dbReference type="InterPro" id="IPR025799">
    <property type="entry name" value="Arg_MeTrfase"/>
</dbReference>
<evidence type="ECO:0000256" key="1">
    <source>
        <dbReference type="ARBA" id="ARBA00022603"/>
    </source>
</evidence>
<evidence type="ECO:0000256" key="3">
    <source>
        <dbReference type="ARBA" id="ARBA00022691"/>
    </source>
</evidence>
<protein>
    <submittedName>
        <fullName evidence="6">Class I-like SAM-binding methyltransferase superfamily</fullName>
        <ecNumber evidence="6">2.1.1.319</ecNumber>
    </submittedName>
</protein>
<gene>
    <name evidence="6" type="primary">PRMT2</name>
    <name evidence="6" type="ORF">MHBO_000410</name>
</gene>
<evidence type="ECO:0000256" key="2">
    <source>
        <dbReference type="ARBA" id="ARBA00022679"/>
    </source>
</evidence>
<dbReference type="EMBL" id="JBDODL010000063">
    <property type="protein sequence ID" value="MES1918442.1"/>
    <property type="molecule type" value="Genomic_DNA"/>
</dbReference>
<keyword evidence="1 4" id="KW-0489">Methyltransferase</keyword>
<keyword evidence="7" id="KW-1185">Reference proteome</keyword>
<evidence type="ECO:0000256" key="4">
    <source>
        <dbReference type="PROSITE-ProRule" id="PRU01015"/>
    </source>
</evidence>
<dbReference type="PANTHER" id="PTHR11006">
    <property type="entry name" value="PROTEIN ARGININE N-METHYLTRANSFERASE"/>
    <property type="match status" value="1"/>
</dbReference>
<dbReference type="SUPFAM" id="SSF53335">
    <property type="entry name" value="S-adenosyl-L-methionine-dependent methyltransferases"/>
    <property type="match status" value="1"/>
</dbReference>
<feature type="domain" description="Protein arginine N-methyltransferase" evidence="5">
    <location>
        <begin position="41"/>
        <end position="202"/>
    </location>
</feature>
<organism evidence="6 7">
    <name type="scientific">Bonamia ostreae</name>
    <dbReference type="NCBI Taxonomy" id="126728"/>
    <lineage>
        <taxon>Eukaryota</taxon>
        <taxon>Sar</taxon>
        <taxon>Rhizaria</taxon>
        <taxon>Endomyxa</taxon>
        <taxon>Ascetosporea</taxon>
        <taxon>Haplosporida</taxon>
        <taxon>Bonamia</taxon>
    </lineage>
</organism>
<evidence type="ECO:0000313" key="6">
    <source>
        <dbReference type="EMBL" id="MES1918442.1"/>
    </source>
</evidence>
<sequence length="216" mass="25295">DLIVSEWMGSMLLYESMLHSVINARDRFLSPNGIMLPAHCDMFIVPLDLTEYISEHVGFWDNVFDVKMSVLQEKARSEFFSTPVFTRTIKERELLSEEKIFYSFETKTVTEKDLDDILSVFDFEVEKDGDLHGFGCWFDVRFLKTVLSTNPKEPETHWKQTTLVFDEISKVRKGDKINGVISLSRSSLWGRHYEVIIKYWFGGNSNRHFQKKFPLS</sequence>
<dbReference type="Proteomes" id="UP001439008">
    <property type="component" value="Unassembled WGS sequence"/>
</dbReference>
<proteinExistence type="predicted"/>
<feature type="non-terminal residue" evidence="6">
    <location>
        <position position="1"/>
    </location>
</feature>
<comment type="caution">
    <text evidence="6">The sequence shown here is derived from an EMBL/GenBank/DDBJ whole genome shotgun (WGS) entry which is preliminary data.</text>
</comment>
<dbReference type="PANTHER" id="PTHR11006:SF92">
    <property type="entry name" value="PROTEIN ARGININE N-METHYLTRANSFERASE 2"/>
    <property type="match status" value="1"/>
</dbReference>
<dbReference type="EC" id="2.1.1.319" evidence="6"/>
<keyword evidence="3 4" id="KW-0949">S-adenosyl-L-methionine</keyword>
<accession>A0ABV2AGR8</accession>
<keyword evidence="2 4" id="KW-0808">Transferase</keyword>
<reference evidence="6 7" key="1">
    <citation type="journal article" date="2024" name="BMC Biol.">
        <title>Comparative genomics of Ascetosporea gives new insight into the evolutionary basis for animal parasitism in Rhizaria.</title>
        <authorList>
            <person name="Hiltunen Thoren M."/>
            <person name="Onut-Brannstrom I."/>
            <person name="Alfjorden A."/>
            <person name="Peckova H."/>
            <person name="Swords F."/>
            <person name="Hooper C."/>
            <person name="Holzer A.S."/>
            <person name="Bass D."/>
            <person name="Burki F."/>
        </authorList>
    </citation>
    <scope>NUCLEOTIDE SEQUENCE [LARGE SCALE GENOMIC DNA]</scope>
    <source>
        <strain evidence="6">20-A016</strain>
    </source>
</reference>
<evidence type="ECO:0000259" key="5">
    <source>
        <dbReference type="Pfam" id="PF22528"/>
    </source>
</evidence>
<dbReference type="GO" id="GO:0035242">
    <property type="term" value="F:protein-arginine omega-N asymmetric methyltransferase activity"/>
    <property type="evidence" value="ECO:0007669"/>
    <property type="project" value="UniProtKB-EC"/>
</dbReference>
<dbReference type="Gene3D" id="2.70.160.11">
    <property type="entry name" value="Hnrnp arginine n-methyltransferase1"/>
    <property type="match status" value="1"/>
</dbReference>
<evidence type="ECO:0000313" key="7">
    <source>
        <dbReference type="Proteomes" id="UP001439008"/>
    </source>
</evidence>
<dbReference type="Gene3D" id="3.40.50.150">
    <property type="entry name" value="Vaccinia Virus protein VP39"/>
    <property type="match status" value="1"/>
</dbReference>
<dbReference type="InterPro" id="IPR055135">
    <property type="entry name" value="PRMT_dom"/>
</dbReference>
<dbReference type="InterPro" id="IPR029063">
    <property type="entry name" value="SAM-dependent_MTases_sf"/>
</dbReference>